<dbReference type="Proteomes" id="UP000199119">
    <property type="component" value="Unassembled WGS sequence"/>
</dbReference>
<protein>
    <submittedName>
        <fullName evidence="1">Uncharacterized protein</fullName>
    </submittedName>
</protein>
<evidence type="ECO:0000313" key="1">
    <source>
        <dbReference type="EMBL" id="SFF24505.1"/>
    </source>
</evidence>
<dbReference type="OrthoDB" id="9156075at2"/>
<proteinExistence type="predicted"/>
<accession>A0A1I2H2Z5</accession>
<name>A0A1I2H2Z5_9BURK</name>
<keyword evidence="2" id="KW-1185">Reference proteome</keyword>
<organism evidence="1 2">
    <name type="scientific">Paracidovorax wautersii</name>
    <dbReference type="NCBI Taxonomy" id="1177982"/>
    <lineage>
        <taxon>Bacteria</taxon>
        <taxon>Pseudomonadati</taxon>
        <taxon>Pseudomonadota</taxon>
        <taxon>Betaproteobacteria</taxon>
        <taxon>Burkholderiales</taxon>
        <taxon>Comamonadaceae</taxon>
        <taxon>Paracidovorax</taxon>
    </lineage>
</organism>
<dbReference type="RefSeq" id="WP_092941559.1">
    <property type="nucleotide sequence ID" value="NZ_FONX01000019.1"/>
</dbReference>
<gene>
    <name evidence="1" type="ORF">SAMN04489711_11941</name>
</gene>
<sequence>MTTPVLVTQAPSTAEQPVMELREWRVLEDRDAELLLIGLHVDTDRIRISTPVVSWDHGQRTWSTQSGRVYRTALPPGEFLTPERLAGIVLARGLRGPMIDWTEVVWAEMEPLSGGLRSAH</sequence>
<evidence type="ECO:0000313" key="2">
    <source>
        <dbReference type="Proteomes" id="UP000199119"/>
    </source>
</evidence>
<dbReference type="AlphaFoldDB" id="A0A1I2H2Z5"/>
<dbReference type="STRING" id="1177982.SAMN04489711_11941"/>
<dbReference type="EMBL" id="FONX01000019">
    <property type="protein sequence ID" value="SFF24505.1"/>
    <property type="molecule type" value="Genomic_DNA"/>
</dbReference>
<reference evidence="2" key="1">
    <citation type="submission" date="2016-10" db="EMBL/GenBank/DDBJ databases">
        <authorList>
            <person name="Varghese N."/>
            <person name="Submissions S."/>
        </authorList>
    </citation>
    <scope>NUCLEOTIDE SEQUENCE [LARGE SCALE GENOMIC DNA]</scope>
    <source>
        <strain evidence="2">DSM 27981</strain>
    </source>
</reference>